<comment type="similarity">
    <text evidence="1">Belongs to the MreC family.</text>
</comment>
<keyword evidence="3" id="KW-0133">Cell shape</keyword>
<dbReference type="Gene3D" id="2.40.10.350">
    <property type="entry name" value="Rod shape-determining protein MreC, domain 2"/>
    <property type="match status" value="1"/>
</dbReference>
<feature type="transmembrane region" description="Helical" evidence="5">
    <location>
        <begin position="12"/>
        <end position="29"/>
    </location>
</feature>
<accession>A0ABW5K0S0</accession>
<feature type="domain" description="Rod shape-determining protein MreC beta-barrel core" evidence="6">
    <location>
        <begin position="109"/>
        <end position="257"/>
    </location>
</feature>
<evidence type="ECO:0000259" key="6">
    <source>
        <dbReference type="Pfam" id="PF04085"/>
    </source>
</evidence>
<dbReference type="InterPro" id="IPR055342">
    <property type="entry name" value="MreC_beta-barrel_core"/>
</dbReference>
<protein>
    <recommendedName>
        <fullName evidence="2">Cell shape-determining protein MreC</fullName>
    </recommendedName>
    <alternativeName>
        <fullName evidence="4">Cell shape protein MreC</fullName>
    </alternativeName>
</protein>
<dbReference type="Gene3D" id="2.40.10.340">
    <property type="entry name" value="Rod shape-determining protein MreC, domain 1"/>
    <property type="match status" value="1"/>
</dbReference>
<evidence type="ECO:0000256" key="4">
    <source>
        <dbReference type="ARBA" id="ARBA00032089"/>
    </source>
</evidence>
<dbReference type="EMBL" id="JBHULM010000011">
    <property type="protein sequence ID" value="MFD2542357.1"/>
    <property type="molecule type" value="Genomic_DNA"/>
</dbReference>
<evidence type="ECO:0000256" key="2">
    <source>
        <dbReference type="ARBA" id="ARBA00013855"/>
    </source>
</evidence>
<dbReference type="InterPro" id="IPR007221">
    <property type="entry name" value="MreC"/>
</dbReference>
<dbReference type="PANTHER" id="PTHR34138:SF1">
    <property type="entry name" value="CELL SHAPE-DETERMINING PROTEIN MREC"/>
    <property type="match status" value="1"/>
</dbReference>
<evidence type="ECO:0000256" key="5">
    <source>
        <dbReference type="SAM" id="Phobius"/>
    </source>
</evidence>
<evidence type="ECO:0000256" key="3">
    <source>
        <dbReference type="ARBA" id="ARBA00022960"/>
    </source>
</evidence>
<dbReference type="InterPro" id="IPR042175">
    <property type="entry name" value="Cell/Rod_MreC_2"/>
</dbReference>
<keyword evidence="5" id="KW-0472">Membrane</keyword>
<name>A0ABW5K0S0_9FLAO</name>
<evidence type="ECO:0000256" key="1">
    <source>
        <dbReference type="ARBA" id="ARBA00009369"/>
    </source>
</evidence>
<gene>
    <name evidence="7" type="primary">mreC</name>
    <name evidence="7" type="ORF">ACFSSB_08505</name>
</gene>
<dbReference type="Proteomes" id="UP001597467">
    <property type="component" value="Unassembled WGS sequence"/>
</dbReference>
<reference evidence="8" key="1">
    <citation type="journal article" date="2019" name="Int. J. Syst. Evol. Microbiol.">
        <title>The Global Catalogue of Microorganisms (GCM) 10K type strain sequencing project: providing services to taxonomists for standard genome sequencing and annotation.</title>
        <authorList>
            <consortium name="The Broad Institute Genomics Platform"/>
            <consortium name="The Broad Institute Genome Sequencing Center for Infectious Disease"/>
            <person name="Wu L."/>
            <person name="Ma J."/>
        </authorList>
    </citation>
    <scope>NUCLEOTIDE SEQUENCE [LARGE SCALE GENOMIC DNA]</scope>
    <source>
        <strain evidence="8">KCTC 42808</strain>
    </source>
</reference>
<evidence type="ECO:0000313" key="7">
    <source>
        <dbReference type="EMBL" id="MFD2542357.1"/>
    </source>
</evidence>
<proteinExistence type="inferred from homology"/>
<dbReference type="RefSeq" id="WP_379903157.1">
    <property type="nucleotide sequence ID" value="NZ_JBHULM010000011.1"/>
</dbReference>
<organism evidence="7 8">
    <name type="scientific">Lacinutrix gracilariae</name>
    <dbReference type="NCBI Taxonomy" id="1747198"/>
    <lineage>
        <taxon>Bacteria</taxon>
        <taxon>Pseudomonadati</taxon>
        <taxon>Bacteroidota</taxon>
        <taxon>Flavobacteriia</taxon>
        <taxon>Flavobacteriales</taxon>
        <taxon>Flavobacteriaceae</taxon>
        <taxon>Lacinutrix</taxon>
    </lineage>
</organism>
<keyword evidence="5" id="KW-0812">Transmembrane</keyword>
<sequence>MQQIINFILRNKSFLLYILLFIISIFFTIQNHSYQRSKFVNSANFLSGGVYNKVNNINKYFSLKEQNLLLQEENNKLKSVLYNTVTESKPSFIDSLSYTSIYQFTPALVIKNNYTFSTNILLIDKGKRDSIKQDYGVITSKGILGIVDHTSKKYATVLSILNTKSKISAQLKRTNHFGTLKWNGKSPELVQLVDISSKAKLIQGDTIITSGRSAIFPKGIPIGTIQDFKLDAAEDFYEINIALFNDMTNIEHVYIIENKDATEINNLINPVNE</sequence>
<keyword evidence="5" id="KW-1133">Transmembrane helix</keyword>
<dbReference type="NCBIfam" id="NF010532">
    <property type="entry name" value="PRK13922.9-3"/>
    <property type="match status" value="1"/>
</dbReference>
<keyword evidence="8" id="KW-1185">Reference proteome</keyword>
<dbReference type="InterPro" id="IPR042177">
    <property type="entry name" value="Cell/Rod_1"/>
</dbReference>
<comment type="caution">
    <text evidence="7">The sequence shown here is derived from an EMBL/GenBank/DDBJ whole genome shotgun (WGS) entry which is preliminary data.</text>
</comment>
<dbReference type="Pfam" id="PF04085">
    <property type="entry name" value="MreC"/>
    <property type="match status" value="1"/>
</dbReference>
<evidence type="ECO:0000313" key="8">
    <source>
        <dbReference type="Proteomes" id="UP001597467"/>
    </source>
</evidence>
<dbReference type="PANTHER" id="PTHR34138">
    <property type="entry name" value="CELL SHAPE-DETERMINING PROTEIN MREC"/>
    <property type="match status" value="1"/>
</dbReference>